<comment type="caution">
    <text evidence="2">The sequence shown here is derived from an EMBL/GenBank/DDBJ whole genome shotgun (WGS) entry which is preliminary data.</text>
</comment>
<dbReference type="InterPro" id="IPR024775">
    <property type="entry name" value="DinB-like"/>
</dbReference>
<evidence type="ECO:0000313" key="2">
    <source>
        <dbReference type="EMBL" id="SUV17217.1"/>
    </source>
</evidence>
<keyword evidence="2" id="KW-0378">Hydrolase</keyword>
<proteinExistence type="predicted"/>
<sequence length="167" mass="19093">MISSYLEQLSTTREQLLKEIEVLNDAQFNQKPDANSWSIAQICHHLVLVETSTMKAISWGLASQENTKPEPINVKLMKDRTKKLAAPKIVEPAEEAFAVQQMVTLLYETRAKLTTFLLQLEEPSLLAKKAVNHPAFGPLPLNQWIEQVYLHEQRHIEQIHEMKGIVI</sequence>
<name>A0AAJ4ZW09_LYSSH</name>
<evidence type="ECO:0000259" key="1">
    <source>
        <dbReference type="Pfam" id="PF12867"/>
    </source>
</evidence>
<reference evidence="2 3" key="1">
    <citation type="submission" date="2018-06" db="EMBL/GenBank/DDBJ databases">
        <authorList>
            <consortium name="Pathogen Informatics"/>
            <person name="Doyle S."/>
        </authorList>
    </citation>
    <scope>NUCLEOTIDE SEQUENCE [LARGE SCALE GENOMIC DNA]</scope>
    <source>
        <strain evidence="2 3">NCTC10338</strain>
    </source>
</reference>
<evidence type="ECO:0000313" key="3">
    <source>
        <dbReference type="Proteomes" id="UP000255295"/>
    </source>
</evidence>
<protein>
    <submittedName>
        <fullName evidence="2">Metal-dependent hydrolase</fullName>
    </submittedName>
</protein>
<dbReference type="InterPro" id="IPR034660">
    <property type="entry name" value="DinB/YfiT-like"/>
</dbReference>
<feature type="domain" description="DinB-like" evidence="1">
    <location>
        <begin position="8"/>
        <end position="159"/>
    </location>
</feature>
<dbReference type="SUPFAM" id="SSF109854">
    <property type="entry name" value="DinB/YfiT-like putative metalloenzymes"/>
    <property type="match status" value="1"/>
</dbReference>
<dbReference type="Proteomes" id="UP000255295">
    <property type="component" value="Unassembled WGS sequence"/>
</dbReference>
<dbReference type="AlphaFoldDB" id="A0AAJ4ZW09"/>
<dbReference type="EMBL" id="UFSZ01000001">
    <property type="protein sequence ID" value="SUV17217.1"/>
    <property type="molecule type" value="Genomic_DNA"/>
</dbReference>
<accession>A0AAJ4ZW09</accession>
<dbReference type="Pfam" id="PF12867">
    <property type="entry name" value="DinB_2"/>
    <property type="match status" value="1"/>
</dbReference>
<gene>
    <name evidence="2" type="ORF">NCTC10338_02309</name>
</gene>
<dbReference type="Gene3D" id="1.20.120.450">
    <property type="entry name" value="dinb family like domain"/>
    <property type="match status" value="1"/>
</dbReference>
<dbReference type="GO" id="GO:0016787">
    <property type="term" value="F:hydrolase activity"/>
    <property type="evidence" value="ECO:0007669"/>
    <property type="project" value="UniProtKB-KW"/>
</dbReference>
<dbReference type="RefSeq" id="WP_024361696.1">
    <property type="nucleotide sequence ID" value="NZ_BJNS01000010.1"/>
</dbReference>
<dbReference type="GeneID" id="48276929"/>
<organism evidence="2 3">
    <name type="scientific">Lysinibacillus sphaericus</name>
    <name type="common">Bacillus sphaericus</name>
    <dbReference type="NCBI Taxonomy" id="1421"/>
    <lineage>
        <taxon>Bacteria</taxon>
        <taxon>Bacillati</taxon>
        <taxon>Bacillota</taxon>
        <taxon>Bacilli</taxon>
        <taxon>Bacillales</taxon>
        <taxon>Bacillaceae</taxon>
        <taxon>Lysinibacillus</taxon>
    </lineage>
</organism>